<dbReference type="OrthoDB" id="6105938at2759"/>
<keyword evidence="2 4" id="KW-0863">Zinc-finger</keyword>
<dbReference type="InterPro" id="IPR001841">
    <property type="entry name" value="Znf_RING"/>
</dbReference>
<evidence type="ECO:0000256" key="3">
    <source>
        <dbReference type="ARBA" id="ARBA00022833"/>
    </source>
</evidence>
<comment type="caution">
    <text evidence="7">The sequence shown here is derived from an EMBL/GenBank/DDBJ whole genome shotgun (WGS) entry which is preliminary data.</text>
</comment>
<keyword evidence="1" id="KW-0479">Metal-binding</keyword>
<feature type="domain" description="RING-type" evidence="6">
    <location>
        <begin position="105"/>
        <end position="148"/>
    </location>
</feature>
<feature type="compositionally biased region" description="Acidic residues" evidence="5">
    <location>
        <begin position="257"/>
        <end position="276"/>
    </location>
</feature>
<evidence type="ECO:0000256" key="5">
    <source>
        <dbReference type="SAM" id="MobiDB-lite"/>
    </source>
</evidence>
<reference evidence="7 8" key="1">
    <citation type="submission" date="2019-09" db="EMBL/GenBank/DDBJ databases">
        <title>Draft genome of the ectomycorrhizal ascomycete Sphaerosporella brunnea.</title>
        <authorList>
            <consortium name="DOE Joint Genome Institute"/>
            <person name="Benucci G.M."/>
            <person name="Marozzi G."/>
            <person name="Antonielli L."/>
            <person name="Sanchez S."/>
            <person name="Marco P."/>
            <person name="Wang X."/>
            <person name="Falini L.B."/>
            <person name="Barry K."/>
            <person name="Haridas S."/>
            <person name="Lipzen A."/>
            <person name="Labutti K."/>
            <person name="Grigoriev I.V."/>
            <person name="Murat C."/>
            <person name="Martin F."/>
            <person name="Albertini E."/>
            <person name="Donnini D."/>
            <person name="Bonito G."/>
        </authorList>
    </citation>
    <scope>NUCLEOTIDE SEQUENCE [LARGE SCALE GENOMIC DNA]</scope>
    <source>
        <strain evidence="7 8">Sb_GMNB300</strain>
    </source>
</reference>
<dbReference type="PROSITE" id="PS50089">
    <property type="entry name" value="ZF_RING_2"/>
    <property type="match status" value="1"/>
</dbReference>
<evidence type="ECO:0000256" key="1">
    <source>
        <dbReference type="ARBA" id="ARBA00022723"/>
    </source>
</evidence>
<dbReference type="Proteomes" id="UP000326924">
    <property type="component" value="Unassembled WGS sequence"/>
</dbReference>
<dbReference type="InParanoid" id="A0A5J5EEQ1"/>
<dbReference type="InterPro" id="IPR018957">
    <property type="entry name" value="Znf_C3HC4_RING-type"/>
</dbReference>
<protein>
    <recommendedName>
        <fullName evidence="6">RING-type domain-containing protein</fullName>
    </recommendedName>
</protein>
<keyword evidence="8" id="KW-1185">Reference proteome</keyword>
<evidence type="ECO:0000313" key="8">
    <source>
        <dbReference type="Proteomes" id="UP000326924"/>
    </source>
</evidence>
<evidence type="ECO:0000313" key="7">
    <source>
        <dbReference type="EMBL" id="KAA8894145.1"/>
    </source>
</evidence>
<dbReference type="PANTHER" id="PTHR12109">
    <property type="entry name" value="RING FINGER PROTEIN 141-RELATED"/>
    <property type="match status" value="1"/>
</dbReference>
<feature type="region of interest" description="Disordered" evidence="5">
    <location>
        <begin position="255"/>
        <end position="441"/>
    </location>
</feature>
<keyword evidence="3" id="KW-0862">Zinc</keyword>
<feature type="compositionally biased region" description="Acidic residues" evidence="5">
    <location>
        <begin position="294"/>
        <end position="314"/>
    </location>
</feature>
<dbReference type="SMART" id="SM00184">
    <property type="entry name" value="RING"/>
    <property type="match status" value="1"/>
</dbReference>
<organism evidence="7 8">
    <name type="scientific">Sphaerosporella brunnea</name>
    <dbReference type="NCBI Taxonomy" id="1250544"/>
    <lineage>
        <taxon>Eukaryota</taxon>
        <taxon>Fungi</taxon>
        <taxon>Dikarya</taxon>
        <taxon>Ascomycota</taxon>
        <taxon>Pezizomycotina</taxon>
        <taxon>Pezizomycetes</taxon>
        <taxon>Pezizales</taxon>
        <taxon>Pyronemataceae</taxon>
        <taxon>Sphaerosporella</taxon>
    </lineage>
</organism>
<dbReference type="InterPro" id="IPR047126">
    <property type="entry name" value="RNF141-like"/>
</dbReference>
<evidence type="ECO:0000256" key="4">
    <source>
        <dbReference type="PROSITE-ProRule" id="PRU00175"/>
    </source>
</evidence>
<feature type="region of interest" description="Disordered" evidence="5">
    <location>
        <begin position="1"/>
        <end position="49"/>
    </location>
</feature>
<feature type="region of interest" description="Disordered" evidence="5">
    <location>
        <begin position="62"/>
        <end position="82"/>
    </location>
</feature>
<name>A0A5J5EEQ1_9PEZI</name>
<dbReference type="PROSITE" id="PS00518">
    <property type="entry name" value="ZF_RING_1"/>
    <property type="match status" value="1"/>
</dbReference>
<evidence type="ECO:0000256" key="2">
    <source>
        <dbReference type="ARBA" id="ARBA00022771"/>
    </source>
</evidence>
<feature type="compositionally biased region" description="Basic and acidic residues" evidence="5">
    <location>
        <begin position="330"/>
        <end position="343"/>
    </location>
</feature>
<sequence>MNNNPYGGRPSASQRHVPDSPVAKKSSSSSIRREGAADTGGGVVVGGWDSDNRLVKKRSVIKHEPKGQASADALRVNTKSERDPRDGLIEELKADLEKLRKSCTCVICQDLLFEPYFFQCGHVYCYGCIVSWVGQAKSKKQRFCPQCRKVVTVEPSPAYVVRDMIETFIHRAEVMSPTGTGLELRKQQQEMVLQVKSDRAPGGPGLFRGIFTNSVLYGFQDPEDNLIRCPRCMWEVHGGRCENPQCRVRVRMQGDDALSDEDESGSSTEEGSEPETDNGVGALEAPGRWPESIVGDDDEWEDEVDDDGFEDVDDVTNRRRRGPFASNPFFRREAAVDRRRQNEFSEEGDSDDDSEGTVGSLADFIDDDESQQQSPRRIPGRNGPWALPSSSPADASSPARRPVAAARRQNARPIIIDDDDEPEQKQTQKNNETTDKKKKKE</sequence>
<dbReference type="AlphaFoldDB" id="A0A5J5EEQ1"/>
<dbReference type="Pfam" id="PF00097">
    <property type="entry name" value="zf-C3HC4"/>
    <property type="match status" value="1"/>
</dbReference>
<dbReference type="InterPro" id="IPR013083">
    <property type="entry name" value="Znf_RING/FYVE/PHD"/>
</dbReference>
<dbReference type="SUPFAM" id="SSF57850">
    <property type="entry name" value="RING/U-box"/>
    <property type="match status" value="1"/>
</dbReference>
<dbReference type="InterPro" id="IPR017907">
    <property type="entry name" value="Znf_RING_CS"/>
</dbReference>
<dbReference type="EMBL" id="VXIS01000362">
    <property type="protein sequence ID" value="KAA8894145.1"/>
    <property type="molecule type" value="Genomic_DNA"/>
</dbReference>
<evidence type="ECO:0000259" key="6">
    <source>
        <dbReference type="PROSITE" id="PS50089"/>
    </source>
</evidence>
<accession>A0A5J5EEQ1</accession>
<feature type="compositionally biased region" description="Acidic residues" evidence="5">
    <location>
        <begin position="344"/>
        <end position="355"/>
    </location>
</feature>
<dbReference type="Gene3D" id="3.30.40.10">
    <property type="entry name" value="Zinc/RING finger domain, C3HC4 (zinc finger)"/>
    <property type="match status" value="1"/>
</dbReference>
<feature type="compositionally biased region" description="Low complexity" evidence="5">
    <location>
        <begin position="386"/>
        <end position="414"/>
    </location>
</feature>
<dbReference type="GO" id="GO:0008270">
    <property type="term" value="F:zinc ion binding"/>
    <property type="evidence" value="ECO:0007669"/>
    <property type="project" value="UniProtKB-KW"/>
</dbReference>
<proteinExistence type="predicted"/>
<gene>
    <name evidence="7" type="ORF">FN846DRAFT_1001581</name>
</gene>